<proteinExistence type="predicted"/>
<reference evidence="2 3" key="1">
    <citation type="submission" date="2012-10" db="EMBL/GenBank/DDBJ databases">
        <title>Draft Genome Sequence of Paenibacillus popilliae ATCC 14706T.</title>
        <authorList>
            <person name="Iiyama K."/>
            <person name="Mori K."/>
            <person name="Mon H."/>
            <person name="Chieda Y."/>
            <person name="Lee J.M."/>
            <person name="Kusakabe T."/>
            <person name="Tashiro K."/>
            <person name="Asano S."/>
            <person name="Yasunaga-Aoki C."/>
            <person name="Shimizu S."/>
        </authorList>
    </citation>
    <scope>NUCLEOTIDE SEQUENCE [LARGE SCALE GENOMIC DNA]</scope>
    <source>
        <strain evidence="2 3">ATCC 14706</strain>
    </source>
</reference>
<evidence type="ECO:0000313" key="3">
    <source>
        <dbReference type="Proteomes" id="UP000029453"/>
    </source>
</evidence>
<dbReference type="Proteomes" id="UP000029453">
    <property type="component" value="Unassembled WGS sequence"/>
</dbReference>
<feature type="region of interest" description="Disordered" evidence="1">
    <location>
        <begin position="54"/>
        <end position="77"/>
    </location>
</feature>
<protein>
    <submittedName>
        <fullName evidence="2">Acyl-coenzyme A synthetase/AMP-(Fatty) acid ligase</fullName>
    </submittedName>
</protein>
<name>M9LHP8_PAEPP</name>
<organism evidence="2 3">
    <name type="scientific">Paenibacillus popilliae ATCC 14706</name>
    <dbReference type="NCBI Taxonomy" id="1212764"/>
    <lineage>
        <taxon>Bacteria</taxon>
        <taxon>Bacillati</taxon>
        <taxon>Bacillota</taxon>
        <taxon>Bacilli</taxon>
        <taxon>Bacillales</taxon>
        <taxon>Paenibacillaceae</taxon>
        <taxon>Paenibacillus</taxon>
    </lineage>
</organism>
<dbReference type="EMBL" id="BALG01000099">
    <property type="protein sequence ID" value="GAC42420.1"/>
    <property type="molecule type" value="Genomic_DNA"/>
</dbReference>
<gene>
    <name evidence="2" type="ORF">PPOP_1777</name>
</gene>
<evidence type="ECO:0000313" key="2">
    <source>
        <dbReference type="EMBL" id="GAC42420.1"/>
    </source>
</evidence>
<comment type="caution">
    <text evidence="2">The sequence shown here is derived from an EMBL/GenBank/DDBJ whole genome shotgun (WGS) entry which is preliminary data.</text>
</comment>
<dbReference type="GO" id="GO:0016874">
    <property type="term" value="F:ligase activity"/>
    <property type="evidence" value="ECO:0007669"/>
    <property type="project" value="UniProtKB-KW"/>
</dbReference>
<feature type="region of interest" description="Disordered" evidence="1">
    <location>
        <begin position="24"/>
        <end position="43"/>
    </location>
</feature>
<accession>M9LHP8</accession>
<sequence length="77" mass="8064">MSTESIKFNHSIIDAINQPISTASYRSPELQTPLGPQSSTDYGLDEQQYNLAAAQGQGADKTLQAPAASGSGAQLPK</sequence>
<dbReference type="AlphaFoldDB" id="M9LHP8"/>
<keyword evidence="2" id="KW-0436">Ligase</keyword>
<keyword evidence="3" id="KW-1185">Reference proteome</keyword>
<evidence type="ECO:0000256" key="1">
    <source>
        <dbReference type="SAM" id="MobiDB-lite"/>
    </source>
</evidence>